<proteinExistence type="predicted"/>
<dbReference type="Gene3D" id="3.30.70.100">
    <property type="match status" value="1"/>
</dbReference>
<evidence type="ECO:0000313" key="3">
    <source>
        <dbReference type="EMBL" id="QBI00445.1"/>
    </source>
</evidence>
<protein>
    <submittedName>
        <fullName evidence="3">Dabb family protein</fullName>
    </submittedName>
</protein>
<accession>A0ABX5RPB0</accession>
<sequence length="217" mass="24204">MEYRRWPSSRSKTVRWYPCASCSPCLVSTAGCTRIAMPGRKKLRGRRYQNAKPLDTVEKTFAQMRNNAKSRAARRVAGVRWTRLPLFPTAMLAETTVVARPLLRHVVLFAFKNDAPADAVDAVVSGFGKLPDTIPGIVGYETGTNVSPEGLNDGYTHCFALTFTSAEARDDYLNHPDHVRFVKTLGTCLERSLVIDYWAQQRPGPEEEQARILASVS</sequence>
<dbReference type="Proteomes" id="UP000292307">
    <property type="component" value="Chromosome"/>
</dbReference>
<dbReference type="Pfam" id="PF07876">
    <property type="entry name" value="Dabb"/>
    <property type="match status" value="1"/>
</dbReference>
<evidence type="ECO:0000259" key="2">
    <source>
        <dbReference type="PROSITE" id="PS51502"/>
    </source>
</evidence>
<name>A0ABX5RPB0_9BURK</name>
<reference evidence="3 4" key="1">
    <citation type="submission" date="2019-02" db="EMBL/GenBank/DDBJ databases">
        <title>Draft Genome Sequences of Six Type Strains of the Genus Massilia.</title>
        <authorList>
            <person name="Miess H."/>
            <person name="Frediansyhah A."/>
            <person name="Gross H."/>
        </authorList>
    </citation>
    <scope>NUCLEOTIDE SEQUENCE [LARGE SCALE GENOMIC DNA]</scope>
    <source>
        <strain evidence="3 4">DSM 17472</strain>
    </source>
</reference>
<dbReference type="EMBL" id="CP036401">
    <property type="protein sequence ID" value="QBI00445.1"/>
    <property type="molecule type" value="Genomic_DNA"/>
</dbReference>
<dbReference type="PANTHER" id="PTHR33178">
    <property type="match status" value="1"/>
</dbReference>
<dbReference type="InterPro" id="IPR013097">
    <property type="entry name" value="Dabb"/>
</dbReference>
<dbReference type="SMART" id="SM00886">
    <property type="entry name" value="Dabb"/>
    <property type="match status" value="1"/>
</dbReference>
<feature type="domain" description="Stress-response A/B barrel" evidence="2">
    <location>
        <begin position="103"/>
        <end position="197"/>
    </location>
</feature>
<dbReference type="PROSITE" id="PS51502">
    <property type="entry name" value="S_R_A_B_BARREL"/>
    <property type="match status" value="1"/>
</dbReference>
<evidence type="ECO:0000313" key="4">
    <source>
        <dbReference type="Proteomes" id="UP000292307"/>
    </source>
</evidence>
<dbReference type="InterPro" id="IPR011008">
    <property type="entry name" value="Dimeric_a/b-barrel"/>
</dbReference>
<gene>
    <name evidence="3" type="ORF">EYF70_05945</name>
</gene>
<dbReference type="PANTHER" id="PTHR33178:SF10">
    <property type="entry name" value="STRESS-RESPONSE A_B BARREL DOMAIN-CONTAINING PROTEIN"/>
    <property type="match status" value="1"/>
</dbReference>
<dbReference type="PROSITE" id="PS51257">
    <property type="entry name" value="PROKAR_LIPOPROTEIN"/>
    <property type="match status" value="1"/>
</dbReference>
<dbReference type="SUPFAM" id="SSF54909">
    <property type="entry name" value="Dimeric alpha+beta barrel"/>
    <property type="match status" value="1"/>
</dbReference>
<dbReference type="InterPro" id="IPR044662">
    <property type="entry name" value="HS1/DABB1-like"/>
</dbReference>
<evidence type="ECO:0000256" key="1">
    <source>
        <dbReference type="ARBA" id="ARBA00011738"/>
    </source>
</evidence>
<organism evidence="3 4">
    <name type="scientific">Pseudoduganella albidiflava</name>
    <dbReference type="NCBI Taxonomy" id="321983"/>
    <lineage>
        <taxon>Bacteria</taxon>
        <taxon>Pseudomonadati</taxon>
        <taxon>Pseudomonadota</taxon>
        <taxon>Betaproteobacteria</taxon>
        <taxon>Burkholderiales</taxon>
        <taxon>Oxalobacteraceae</taxon>
        <taxon>Telluria group</taxon>
        <taxon>Pseudoduganella</taxon>
    </lineage>
</organism>
<comment type="subunit">
    <text evidence="1">Homodimer.</text>
</comment>
<keyword evidence="4" id="KW-1185">Reference proteome</keyword>